<name>A0A392VWW7_9FABA</name>
<dbReference type="AlphaFoldDB" id="A0A392VWW7"/>
<comment type="caution">
    <text evidence="1">The sequence shown here is derived from an EMBL/GenBank/DDBJ whole genome shotgun (WGS) entry which is preliminary data.</text>
</comment>
<dbReference type="EMBL" id="LXQA011273188">
    <property type="protein sequence ID" value="MCI91481.1"/>
    <property type="molecule type" value="Genomic_DNA"/>
</dbReference>
<feature type="non-terminal residue" evidence="1">
    <location>
        <position position="58"/>
    </location>
</feature>
<dbReference type="Proteomes" id="UP000265520">
    <property type="component" value="Unassembled WGS sequence"/>
</dbReference>
<protein>
    <submittedName>
        <fullName evidence="1">Uncharacterized protein</fullName>
    </submittedName>
</protein>
<evidence type="ECO:0000313" key="1">
    <source>
        <dbReference type="EMBL" id="MCI91481.1"/>
    </source>
</evidence>
<sequence length="58" mass="6511">MVKIKQAHKKLSSIRVNDLVITDLDQISSHVVNHFQTLFIGSNNVQDNGLVEDVIPKL</sequence>
<accession>A0A392VWW7</accession>
<keyword evidence="2" id="KW-1185">Reference proteome</keyword>
<proteinExistence type="predicted"/>
<reference evidence="1 2" key="1">
    <citation type="journal article" date="2018" name="Front. Plant Sci.">
        <title>Red Clover (Trifolium pratense) and Zigzag Clover (T. medium) - A Picture of Genomic Similarities and Differences.</title>
        <authorList>
            <person name="Dluhosova J."/>
            <person name="Istvanek J."/>
            <person name="Nedelnik J."/>
            <person name="Repkova J."/>
        </authorList>
    </citation>
    <scope>NUCLEOTIDE SEQUENCE [LARGE SCALE GENOMIC DNA]</scope>
    <source>
        <strain evidence="2">cv. 10/8</strain>
        <tissue evidence="1">Leaf</tissue>
    </source>
</reference>
<evidence type="ECO:0000313" key="2">
    <source>
        <dbReference type="Proteomes" id="UP000265520"/>
    </source>
</evidence>
<organism evidence="1 2">
    <name type="scientific">Trifolium medium</name>
    <dbReference type="NCBI Taxonomy" id="97028"/>
    <lineage>
        <taxon>Eukaryota</taxon>
        <taxon>Viridiplantae</taxon>
        <taxon>Streptophyta</taxon>
        <taxon>Embryophyta</taxon>
        <taxon>Tracheophyta</taxon>
        <taxon>Spermatophyta</taxon>
        <taxon>Magnoliopsida</taxon>
        <taxon>eudicotyledons</taxon>
        <taxon>Gunneridae</taxon>
        <taxon>Pentapetalae</taxon>
        <taxon>rosids</taxon>
        <taxon>fabids</taxon>
        <taxon>Fabales</taxon>
        <taxon>Fabaceae</taxon>
        <taxon>Papilionoideae</taxon>
        <taxon>50 kb inversion clade</taxon>
        <taxon>NPAAA clade</taxon>
        <taxon>Hologalegina</taxon>
        <taxon>IRL clade</taxon>
        <taxon>Trifolieae</taxon>
        <taxon>Trifolium</taxon>
    </lineage>
</organism>